<keyword evidence="1" id="KW-1133">Transmembrane helix</keyword>
<proteinExistence type="predicted"/>
<reference evidence="2 3" key="1">
    <citation type="journal article" date="2021" name="Elife">
        <title>Chloroplast acquisition without the gene transfer in kleptoplastic sea slugs, Plakobranchus ocellatus.</title>
        <authorList>
            <person name="Maeda T."/>
            <person name="Takahashi S."/>
            <person name="Yoshida T."/>
            <person name="Shimamura S."/>
            <person name="Takaki Y."/>
            <person name="Nagai Y."/>
            <person name="Toyoda A."/>
            <person name="Suzuki Y."/>
            <person name="Arimoto A."/>
            <person name="Ishii H."/>
            <person name="Satoh N."/>
            <person name="Nishiyama T."/>
            <person name="Hasebe M."/>
            <person name="Maruyama T."/>
            <person name="Minagawa J."/>
            <person name="Obokata J."/>
            <person name="Shigenobu S."/>
        </authorList>
    </citation>
    <scope>NUCLEOTIDE SEQUENCE [LARGE SCALE GENOMIC DNA]</scope>
</reference>
<evidence type="ECO:0000313" key="3">
    <source>
        <dbReference type="Proteomes" id="UP000762676"/>
    </source>
</evidence>
<name>A0AAV4HVP0_9GAST</name>
<feature type="transmembrane region" description="Helical" evidence="1">
    <location>
        <begin position="21"/>
        <end position="44"/>
    </location>
</feature>
<keyword evidence="1" id="KW-0812">Transmembrane</keyword>
<protein>
    <submittedName>
        <fullName evidence="2">Hexosyltransferase</fullName>
    </submittedName>
</protein>
<keyword evidence="1" id="KW-0472">Membrane</keyword>
<dbReference type="Gene3D" id="3.90.550.50">
    <property type="match status" value="1"/>
</dbReference>
<keyword evidence="3" id="KW-1185">Reference proteome</keyword>
<comment type="caution">
    <text evidence="2">The sequence shown here is derived from an EMBL/GenBank/DDBJ whole genome shotgun (WGS) entry which is preliminary data.</text>
</comment>
<dbReference type="Proteomes" id="UP000762676">
    <property type="component" value="Unassembled WGS sequence"/>
</dbReference>
<dbReference type="AlphaFoldDB" id="A0AAV4HVP0"/>
<sequence>MLKLWRMYRTVVRWTSLDTRCLSRSLLPVLVGLCLGMTVSMMYAPFSEDSCETYLANQDPQKMVNLRNTKSVADPPPQEDQSIFEPRLLVPRAAGPGENSAAAHGANNPAPLKVETKGGKFFRPKFAATELGIRQKLFVAVLSSRDTLNTLAVAVNRTLAHYVTKTVYFIDQKSASVPTGMVIVNFADGYNHLLPVNVFKYVIKKYGRGYDYYLFITDRAYVRAERVHELVSHISVSRHVHMGAPKGVEAGKPYCTLDGGIILSQVSANVGISHLPLEHLSTIIVRPRCTVSE</sequence>
<evidence type="ECO:0000256" key="1">
    <source>
        <dbReference type="SAM" id="Phobius"/>
    </source>
</evidence>
<evidence type="ECO:0000313" key="2">
    <source>
        <dbReference type="EMBL" id="GFS02044.1"/>
    </source>
</evidence>
<organism evidence="2 3">
    <name type="scientific">Elysia marginata</name>
    <dbReference type="NCBI Taxonomy" id="1093978"/>
    <lineage>
        <taxon>Eukaryota</taxon>
        <taxon>Metazoa</taxon>
        <taxon>Spiralia</taxon>
        <taxon>Lophotrochozoa</taxon>
        <taxon>Mollusca</taxon>
        <taxon>Gastropoda</taxon>
        <taxon>Heterobranchia</taxon>
        <taxon>Euthyneura</taxon>
        <taxon>Panpulmonata</taxon>
        <taxon>Sacoglossa</taxon>
        <taxon>Placobranchoidea</taxon>
        <taxon>Plakobranchidae</taxon>
        <taxon>Elysia</taxon>
    </lineage>
</organism>
<gene>
    <name evidence="2" type="ORF">ElyMa_002853500</name>
</gene>
<accession>A0AAV4HVP0</accession>
<dbReference type="EMBL" id="BMAT01005902">
    <property type="protein sequence ID" value="GFS02044.1"/>
    <property type="molecule type" value="Genomic_DNA"/>
</dbReference>